<organism evidence="2 3">
    <name type="scientific">Aspergillus steynii IBT 23096</name>
    <dbReference type="NCBI Taxonomy" id="1392250"/>
    <lineage>
        <taxon>Eukaryota</taxon>
        <taxon>Fungi</taxon>
        <taxon>Dikarya</taxon>
        <taxon>Ascomycota</taxon>
        <taxon>Pezizomycotina</taxon>
        <taxon>Eurotiomycetes</taxon>
        <taxon>Eurotiomycetidae</taxon>
        <taxon>Eurotiales</taxon>
        <taxon>Aspergillaceae</taxon>
        <taxon>Aspergillus</taxon>
        <taxon>Aspergillus subgen. Circumdati</taxon>
    </lineage>
</organism>
<dbReference type="Proteomes" id="UP000234275">
    <property type="component" value="Unassembled WGS sequence"/>
</dbReference>
<dbReference type="VEuPathDB" id="FungiDB:P170DRAFT_422989"/>
<dbReference type="RefSeq" id="XP_024707379.1">
    <property type="nucleotide sequence ID" value="XM_024847478.1"/>
</dbReference>
<protein>
    <submittedName>
        <fullName evidence="2">Uncharacterized protein</fullName>
    </submittedName>
</protein>
<accession>A0A2I2GGW8</accession>
<evidence type="ECO:0000313" key="3">
    <source>
        <dbReference type="Proteomes" id="UP000234275"/>
    </source>
</evidence>
<evidence type="ECO:0000313" key="2">
    <source>
        <dbReference type="EMBL" id="PLB52077.1"/>
    </source>
</evidence>
<proteinExistence type="predicted"/>
<gene>
    <name evidence="2" type="ORF">P170DRAFT_422989</name>
</gene>
<dbReference type="GeneID" id="36555177"/>
<dbReference type="AlphaFoldDB" id="A0A2I2GGW8"/>
<feature type="compositionally biased region" description="Basic and acidic residues" evidence="1">
    <location>
        <begin position="13"/>
        <end position="30"/>
    </location>
</feature>
<reference evidence="2 3" key="1">
    <citation type="submission" date="2016-12" db="EMBL/GenBank/DDBJ databases">
        <title>The genomes of Aspergillus section Nigri reveals drivers in fungal speciation.</title>
        <authorList>
            <consortium name="DOE Joint Genome Institute"/>
            <person name="Vesth T.C."/>
            <person name="Nybo J."/>
            <person name="Theobald S."/>
            <person name="Brandl J."/>
            <person name="Frisvad J.C."/>
            <person name="Nielsen K.F."/>
            <person name="Lyhne E.K."/>
            <person name="Kogle M.E."/>
            <person name="Kuo A."/>
            <person name="Riley R."/>
            <person name="Clum A."/>
            <person name="Nolan M."/>
            <person name="Lipzen A."/>
            <person name="Salamov A."/>
            <person name="Henrissat B."/>
            <person name="Wiebenga A."/>
            <person name="De Vries R.P."/>
            <person name="Grigoriev I.V."/>
            <person name="Mortensen U.H."/>
            <person name="Andersen M.R."/>
            <person name="Baker S.E."/>
        </authorList>
    </citation>
    <scope>NUCLEOTIDE SEQUENCE [LARGE SCALE GENOMIC DNA]</scope>
    <source>
        <strain evidence="2 3">IBT 23096</strain>
    </source>
</reference>
<name>A0A2I2GGW8_9EURO</name>
<keyword evidence="3" id="KW-1185">Reference proteome</keyword>
<evidence type="ECO:0000256" key="1">
    <source>
        <dbReference type="SAM" id="MobiDB-lite"/>
    </source>
</evidence>
<comment type="caution">
    <text evidence="2">The sequence shown here is derived from an EMBL/GenBank/DDBJ whole genome shotgun (WGS) entry which is preliminary data.</text>
</comment>
<feature type="region of interest" description="Disordered" evidence="1">
    <location>
        <begin position="1"/>
        <end position="30"/>
    </location>
</feature>
<sequence>MEWKHQKGTGYSHEQREKRQRTRNKDTLERLHNSSSEFNLILKPLSLCSIRLQVDTDGRAPIIPAEAVRVASGFWKPDMSRNRGERTDGTPRPSGQYKLPMNLFGCLTGRSILHVDCRHLVQVRGLVNGLTWRNKLSGILSTRVLGHADDPCLQDWEIYTPMEFPKPPNQLAPVGFLHTYSIASPRIISKDATALFSL</sequence>
<dbReference type="EMBL" id="MSFO01000002">
    <property type="protein sequence ID" value="PLB52077.1"/>
    <property type="molecule type" value="Genomic_DNA"/>
</dbReference>